<dbReference type="SUPFAM" id="SSF53850">
    <property type="entry name" value="Periplasmic binding protein-like II"/>
    <property type="match status" value="1"/>
</dbReference>
<proteinExistence type="predicted"/>
<evidence type="ECO:0000256" key="2">
    <source>
        <dbReference type="SAM" id="SignalP"/>
    </source>
</evidence>
<sequence length="362" mass="38877">MYSFVGRRRGRRLRIPALLLAAALGLSACGGSSTAADVPSGPPVMANESSWNSTVTKANGEHQLVIYWSMGTEQNVPNFIAAFKKKYPDIKVKIVFQATGDLVNRLDQEMSANVQGADVVVHASPAWFSDQFSANHLAALQVSPENQAAGWQKMLNNKSFATWWGFAYVLGYRTAQPKPPTNLKALLDSNPKARIGLVDPHASQASGNVYETLPKRYGDGILDQLAKSNYTIEGSNSQLSQALAAGSVDYAYPDQINTTAPLIAKGAPLGQIVTNQAVAGAYYNVGVVRNAPDPNAAQVFANFAMSKDGQAAVAKDNSPAATVPSSLPGAIPWGTVKAYNPADWTSDKWNAWIAKYWTPRFK</sequence>
<name>A0ABX0C6S1_9PSEU</name>
<feature type="chain" id="PRO_5045931855" evidence="2">
    <location>
        <begin position="36"/>
        <end position="362"/>
    </location>
</feature>
<gene>
    <name evidence="3" type="ORF">G3I59_37410</name>
</gene>
<dbReference type="RefSeq" id="WP_157905020.1">
    <property type="nucleotide sequence ID" value="NZ_JAAGNC010000189.1"/>
</dbReference>
<dbReference type="Proteomes" id="UP000470404">
    <property type="component" value="Unassembled WGS sequence"/>
</dbReference>
<dbReference type="PANTHER" id="PTHR30006:SF24">
    <property type="entry name" value="SLL0237 PROTEIN"/>
    <property type="match status" value="1"/>
</dbReference>
<dbReference type="PROSITE" id="PS51257">
    <property type="entry name" value="PROKAR_LIPOPROTEIN"/>
    <property type="match status" value="1"/>
</dbReference>
<dbReference type="Gene3D" id="3.40.190.10">
    <property type="entry name" value="Periplasmic binding protein-like II"/>
    <property type="match status" value="2"/>
</dbReference>
<dbReference type="EMBL" id="JAAGNC010000189">
    <property type="protein sequence ID" value="NEC61127.1"/>
    <property type="molecule type" value="Genomic_DNA"/>
</dbReference>
<reference evidence="3 4" key="1">
    <citation type="submission" date="2020-01" db="EMBL/GenBank/DDBJ databases">
        <title>Insect and environment-associated Actinomycetes.</title>
        <authorList>
            <person name="Currrie C."/>
            <person name="Chevrette M."/>
            <person name="Carlson C."/>
            <person name="Stubbendieck R."/>
            <person name="Wendt-Pienkowski E."/>
        </authorList>
    </citation>
    <scope>NUCLEOTIDE SEQUENCE [LARGE SCALE GENOMIC DNA]</scope>
    <source>
        <strain evidence="3 4">SID8386</strain>
    </source>
</reference>
<feature type="signal peptide" evidence="2">
    <location>
        <begin position="1"/>
        <end position="35"/>
    </location>
</feature>
<evidence type="ECO:0000313" key="4">
    <source>
        <dbReference type="Proteomes" id="UP000470404"/>
    </source>
</evidence>
<dbReference type="PANTHER" id="PTHR30006">
    <property type="entry name" value="THIAMINE-BINDING PERIPLASMIC PROTEIN-RELATED"/>
    <property type="match status" value="1"/>
</dbReference>
<evidence type="ECO:0000313" key="3">
    <source>
        <dbReference type="EMBL" id="NEC61127.1"/>
    </source>
</evidence>
<protein>
    <submittedName>
        <fullName evidence="3">Extracellular solute-binding protein</fullName>
    </submittedName>
</protein>
<accession>A0ABX0C6S1</accession>
<dbReference type="Pfam" id="PF13531">
    <property type="entry name" value="SBP_bac_11"/>
    <property type="match status" value="1"/>
</dbReference>
<keyword evidence="1 2" id="KW-0732">Signal</keyword>
<comment type="caution">
    <text evidence="3">The sequence shown here is derived from an EMBL/GenBank/DDBJ whole genome shotgun (WGS) entry which is preliminary data.</text>
</comment>
<keyword evidence="4" id="KW-1185">Reference proteome</keyword>
<evidence type="ECO:0000256" key="1">
    <source>
        <dbReference type="ARBA" id="ARBA00022729"/>
    </source>
</evidence>
<organism evidence="3 4">
    <name type="scientific">Amycolatopsis rubida</name>
    <dbReference type="NCBI Taxonomy" id="112413"/>
    <lineage>
        <taxon>Bacteria</taxon>
        <taxon>Bacillati</taxon>
        <taxon>Actinomycetota</taxon>
        <taxon>Actinomycetes</taxon>
        <taxon>Pseudonocardiales</taxon>
        <taxon>Pseudonocardiaceae</taxon>
        <taxon>Amycolatopsis</taxon>
    </lineage>
</organism>